<dbReference type="Pfam" id="PF12729">
    <property type="entry name" value="4HB_MCP_1"/>
    <property type="match status" value="1"/>
</dbReference>
<feature type="domain" description="Chemotaxis methyl-accepting receptor HlyB-like 4HB MCP" evidence="1">
    <location>
        <begin position="6"/>
        <end position="153"/>
    </location>
</feature>
<dbReference type="InterPro" id="IPR024478">
    <property type="entry name" value="HlyB_4HB_MCP"/>
</dbReference>
<dbReference type="Gene3D" id="1.20.120.30">
    <property type="entry name" value="Aspartate receptor, ligand-binding domain"/>
    <property type="match status" value="1"/>
</dbReference>
<dbReference type="SUPFAM" id="SSF47170">
    <property type="entry name" value="Aspartate receptor, ligand-binding domain"/>
    <property type="match status" value="1"/>
</dbReference>
<dbReference type="AlphaFoldDB" id="A0A9X9G0E9"/>
<dbReference type="OrthoDB" id="10003106at2"/>
<reference evidence="2 3" key="1">
    <citation type="submission" date="2019-06" db="EMBL/GenBank/DDBJ databases">
        <title>Pseudomonas bimorpha sp. nov. isolated from bovine raw milk and skim milk concentrate.</title>
        <authorList>
            <person name="Hofmann K."/>
            <person name="Huptas C."/>
            <person name="Doll E."/>
            <person name="Scherer S."/>
            <person name="Wenning M."/>
        </authorList>
    </citation>
    <scope>NUCLEOTIDE SEQUENCE [LARGE SCALE GENOMIC DNA]</scope>
    <source>
        <strain evidence="2 3">DSM 13124</strain>
    </source>
</reference>
<protein>
    <recommendedName>
        <fullName evidence="1">Chemotaxis methyl-accepting receptor HlyB-like 4HB MCP domain-containing protein</fullName>
    </recommendedName>
</protein>
<evidence type="ECO:0000259" key="1">
    <source>
        <dbReference type="Pfam" id="PF12729"/>
    </source>
</evidence>
<sequence length="161" mass="17510">MSVIKNMKLKSKLLFAFGMCAVITIVVAVIGQSGLNKLNAQVDNIVGNLVLSVGLVRQTNIKTVATNRDFYRAIALVSTSSGADELESLLQSYKTNKAQAEESFNKYLATSMEQDERAAAADYASDWPAYTAAVERGFAALSKGDIEQAKKSLYLKSRDNM</sequence>
<name>A0A9X9G0E9_PSEMA</name>
<accession>A0A9X9G0E9</accession>
<dbReference type="InterPro" id="IPR035440">
    <property type="entry name" value="4HB_MCP_dom_sf"/>
</dbReference>
<organism evidence="2 3">
    <name type="scientific">Pseudomonas marginalis</name>
    <name type="common">Pseudomonas panacis</name>
    <dbReference type="NCBI Taxonomy" id="298"/>
    <lineage>
        <taxon>Bacteria</taxon>
        <taxon>Pseudomonadati</taxon>
        <taxon>Pseudomonadota</taxon>
        <taxon>Gammaproteobacteria</taxon>
        <taxon>Pseudomonadales</taxon>
        <taxon>Pseudomonadaceae</taxon>
        <taxon>Pseudomonas</taxon>
    </lineage>
</organism>
<dbReference type="EMBL" id="VFEQ01000001">
    <property type="protein sequence ID" value="TWR63131.1"/>
    <property type="molecule type" value="Genomic_DNA"/>
</dbReference>
<dbReference type="Proteomes" id="UP000316123">
    <property type="component" value="Unassembled WGS sequence"/>
</dbReference>
<proteinExistence type="predicted"/>
<gene>
    <name evidence="2" type="ORF">FIV41_03175</name>
</gene>
<evidence type="ECO:0000313" key="2">
    <source>
        <dbReference type="EMBL" id="TWR63131.1"/>
    </source>
</evidence>
<evidence type="ECO:0000313" key="3">
    <source>
        <dbReference type="Proteomes" id="UP000316123"/>
    </source>
</evidence>
<comment type="caution">
    <text evidence="2">The sequence shown here is derived from an EMBL/GenBank/DDBJ whole genome shotgun (WGS) entry which is preliminary data.</text>
</comment>
<dbReference type="RefSeq" id="WP_143045084.1">
    <property type="nucleotide sequence ID" value="NZ_FNSU01000001.1"/>
</dbReference>